<comment type="similarity">
    <text evidence="1">Belongs to the ROK (NagC/XylR) family.</text>
</comment>
<dbReference type="Proteomes" id="UP000198822">
    <property type="component" value="Chromosome I"/>
</dbReference>
<dbReference type="Pfam" id="PF00480">
    <property type="entry name" value="ROK"/>
    <property type="match status" value="1"/>
</dbReference>
<name>A0A1G8BDV6_9MICO</name>
<gene>
    <name evidence="2" type="ORF">SAMN04489720_0890</name>
</gene>
<evidence type="ECO:0000313" key="2">
    <source>
        <dbReference type="EMBL" id="SDH30770.1"/>
    </source>
</evidence>
<evidence type="ECO:0000313" key="3">
    <source>
        <dbReference type="Proteomes" id="UP000198822"/>
    </source>
</evidence>
<dbReference type="InterPro" id="IPR000600">
    <property type="entry name" value="ROK"/>
</dbReference>
<dbReference type="OrthoDB" id="8772678at2"/>
<protein>
    <submittedName>
        <fullName evidence="2">Sugar kinase of the NBD/HSP70 family, may contain an N-terminal HTH domain</fullName>
    </submittedName>
</protein>
<dbReference type="STRING" id="399736.SAMN04489720_0890"/>
<accession>A0A1G8BDV6</accession>
<dbReference type="PANTHER" id="PTHR18964:SF149">
    <property type="entry name" value="BIFUNCTIONAL UDP-N-ACETYLGLUCOSAMINE 2-EPIMERASE_N-ACETYLMANNOSAMINE KINASE"/>
    <property type="match status" value="1"/>
</dbReference>
<dbReference type="SUPFAM" id="SSF53067">
    <property type="entry name" value="Actin-like ATPase domain"/>
    <property type="match status" value="1"/>
</dbReference>
<keyword evidence="2" id="KW-0418">Kinase</keyword>
<dbReference type="RefSeq" id="WP_092502798.1">
    <property type="nucleotide sequence ID" value="NZ_LT629695.1"/>
</dbReference>
<organism evidence="2 3">
    <name type="scientific">Agrococcus jejuensis</name>
    <dbReference type="NCBI Taxonomy" id="399736"/>
    <lineage>
        <taxon>Bacteria</taxon>
        <taxon>Bacillati</taxon>
        <taxon>Actinomycetota</taxon>
        <taxon>Actinomycetes</taxon>
        <taxon>Micrococcales</taxon>
        <taxon>Microbacteriaceae</taxon>
        <taxon>Agrococcus</taxon>
    </lineage>
</organism>
<dbReference type="PANTHER" id="PTHR18964">
    <property type="entry name" value="ROK (REPRESSOR, ORF, KINASE) FAMILY"/>
    <property type="match status" value="1"/>
</dbReference>
<sequence>MMRLGIDVGGTKTAAVLLAPDGAVVGQHQVPTELGEGVVDSVIAAARFVLRDVGIGVSDLEGVGLGIPGQVDADRSRIRNAVHLGLGAFDVGAAVGDRLGTRVLVENDVNAAALGARHLLGSDADAFAYLGLGTGIAAGVLLDGVIWRGATGVAGEIGHVPVPGATAVCRCGQTGCLETVAAGWALAERWGEPWPAARMLEAARSGSATASAEWHVVVDALAHAVRMLVLTVDVDAVAIGGGMRGLGAPLLDGIRERLGAWSAASPFLAALAIPSRVHMVPAGSQPAAVGAAIVGSSAWKS</sequence>
<evidence type="ECO:0000256" key="1">
    <source>
        <dbReference type="ARBA" id="ARBA00006479"/>
    </source>
</evidence>
<dbReference type="AlphaFoldDB" id="A0A1G8BDV6"/>
<dbReference type="EMBL" id="LT629695">
    <property type="protein sequence ID" value="SDH30770.1"/>
    <property type="molecule type" value="Genomic_DNA"/>
</dbReference>
<keyword evidence="2" id="KW-0808">Transferase</keyword>
<dbReference type="Gene3D" id="3.30.420.40">
    <property type="match status" value="2"/>
</dbReference>
<keyword evidence="3" id="KW-1185">Reference proteome</keyword>
<reference evidence="3" key="1">
    <citation type="submission" date="2016-10" db="EMBL/GenBank/DDBJ databases">
        <authorList>
            <person name="Varghese N."/>
            <person name="Submissions S."/>
        </authorList>
    </citation>
    <scope>NUCLEOTIDE SEQUENCE [LARGE SCALE GENOMIC DNA]</scope>
    <source>
        <strain evidence="3">DSM 22002</strain>
    </source>
</reference>
<dbReference type="GO" id="GO:0016301">
    <property type="term" value="F:kinase activity"/>
    <property type="evidence" value="ECO:0007669"/>
    <property type="project" value="UniProtKB-KW"/>
</dbReference>
<proteinExistence type="inferred from homology"/>
<dbReference type="InterPro" id="IPR043129">
    <property type="entry name" value="ATPase_NBD"/>
</dbReference>